<evidence type="ECO:0000313" key="2">
    <source>
        <dbReference type="Proteomes" id="UP000277457"/>
    </source>
</evidence>
<dbReference type="EMBL" id="QMPY01000101">
    <property type="protein sequence ID" value="RLE07347.1"/>
    <property type="molecule type" value="Genomic_DNA"/>
</dbReference>
<proteinExistence type="predicted"/>
<sequence length="117" mass="13927">MSFDWRDYIRLAEDLMRHNEEAYARTVISRAYYGVFCLSRNKAGFRNYKESNVHQKVIKHYQKSKNDNEQYVGKVLDDLRKERNDADYNEDKVINSQLAHRVLLKAIDLLKRLGTTL</sequence>
<name>A0A662D239_UNCAE</name>
<comment type="caution">
    <text evidence="1">The sequence shown here is derived from an EMBL/GenBank/DDBJ whole genome shotgun (WGS) entry which is preliminary data.</text>
</comment>
<organism evidence="1 2">
    <name type="scientific">Aerophobetes bacterium</name>
    <dbReference type="NCBI Taxonomy" id="2030807"/>
    <lineage>
        <taxon>Bacteria</taxon>
        <taxon>Candidatus Aerophobota</taxon>
    </lineage>
</organism>
<reference evidence="1 2" key="1">
    <citation type="submission" date="2018-06" db="EMBL/GenBank/DDBJ databases">
        <title>Extensive metabolic versatility and redundancy in microbially diverse, dynamic hydrothermal sediments.</title>
        <authorList>
            <person name="Dombrowski N."/>
            <person name="Teske A."/>
            <person name="Baker B.J."/>
        </authorList>
    </citation>
    <scope>NUCLEOTIDE SEQUENCE [LARGE SCALE GENOMIC DNA]</scope>
    <source>
        <strain evidence="1">B7_G13</strain>
    </source>
</reference>
<dbReference type="Proteomes" id="UP000277457">
    <property type="component" value="Unassembled WGS sequence"/>
</dbReference>
<dbReference type="Gene3D" id="1.20.120.330">
    <property type="entry name" value="Nucleotidyltransferases domain 2"/>
    <property type="match status" value="1"/>
</dbReference>
<accession>A0A662D239</accession>
<evidence type="ECO:0000313" key="1">
    <source>
        <dbReference type="EMBL" id="RLE07347.1"/>
    </source>
</evidence>
<gene>
    <name evidence="1" type="ORF">DRZ78_03135</name>
</gene>
<protein>
    <recommendedName>
        <fullName evidence="3">HEPN domain-containing protein</fullName>
    </recommendedName>
</protein>
<evidence type="ECO:0008006" key="3">
    <source>
        <dbReference type="Google" id="ProtNLM"/>
    </source>
</evidence>
<dbReference type="AlphaFoldDB" id="A0A662D239"/>